<accession>A0A7R9IMI8</accession>
<dbReference type="EMBL" id="OE004418">
    <property type="protein sequence ID" value="CAD7461151.1"/>
    <property type="molecule type" value="Genomic_DNA"/>
</dbReference>
<organism evidence="1">
    <name type="scientific">Timema tahoe</name>
    <dbReference type="NCBI Taxonomy" id="61484"/>
    <lineage>
        <taxon>Eukaryota</taxon>
        <taxon>Metazoa</taxon>
        <taxon>Ecdysozoa</taxon>
        <taxon>Arthropoda</taxon>
        <taxon>Hexapoda</taxon>
        <taxon>Insecta</taxon>
        <taxon>Pterygota</taxon>
        <taxon>Neoptera</taxon>
        <taxon>Polyneoptera</taxon>
        <taxon>Phasmatodea</taxon>
        <taxon>Timematodea</taxon>
        <taxon>Timematoidea</taxon>
        <taxon>Timematidae</taxon>
        <taxon>Timema</taxon>
    </lineage>
</organism>
<proteinExistence type="predicted"/>
<evidence type="ECO:0000313" key="1">
    <source>
        <dbReference type="EMBL" id="CAD7461151.1"/>
    </source>
</evidence>
<sequence length="106" mass="12515">MEGEASVKIESEEDLEYNLHQEEEFEIKSEIDLPIKSEEGFKEEIQDYQQLEYCPRLISFPPIKEELPNGLKYLLQIPLTTKYLSSLVVQWLTRNVELPTRNIKKT</sequence>
<reference evidence="1" key="1">
    <citation type="submission" date="2020-11" db="EMBL/GenBank/DDBJ databases">
        <authorList>
            <person name="Tran Van P."/>
        </authorList>
    </citation>
    <scope>NUCLEOTIDE SEQUENCE</scope>
</reference>
<gene>
    <name evidence="1" type="ORF">TTEB3V08_LOCUS9064</name>
</gene>
<dbReference type="AlphaFoldDB" id="A0A7R9IMI8"/>
<protein>
    <submittedName>
        <fullName evidence="1">Uncharacterized protein</fullName>
    </submittedName>
</protein>
<name>A0A7R9IMI8_9NEOP</name>